<sequence>MTNASPPSRPERRASLDRQAVQAWIERNPGAQARFSTVVDSDTGQEILVVNIPDRTEMDRAKQELLQVVRHPEHLRVRRWRPPQDEVDRIMRWALDTLLPLDGSSTPVTSAGPDPESGLVMITLRRADAAYAADLEARTDGLAFVSVEPDVPEAPIGPPKPST</sequence>
<evidence type="ECO:0000313" key="2">
    <source>
        <dbReference type="Proteomes" id="UP001501705"/>
    </source>
</evidence>
<accession>A0ABN2E2D1</accession>
<comment type="caution">
    <text evidence="1">The sequence shown here is derived from an EMBL/GenBank/DDBJ whole genome shotgun (WGS) entry which is preliminary data.</text>
</comment>
<keyword evidence="2" id="KW-1185">Reference proteome</keyword>
<dbReference type="EMBL" id="BAAAPH010000022">
    <property type="protein sequence ID" value="GAA1594150.1"/>
    <property type="molecule type" value="Genomic_DNA"/>
</dbReference>
<gene>
    <name evidence="1" type="ORF">GCM10009804_58420</name>
</gene>
<reference evidence="1 2" key="1">
    <citation type="journal article" date="2019" name="Int. J. Syst. Evol. Microbiol.">
        <title>The Global Catalogue of Microorganisms (GCM) 10K type strain sequencing project: providing services to taxonomists for standard genome sequencing and annotation.</title>
        <authorList>
            <consortium name="The Broad Institute Genomics Platform"/>
            <consortium name="The Broad Institute Genome Sequencing Center for Infectious Disease"/>
            <person name="Wu L."/>
            <person name="Ma J."/>
        </authorList>
    </citation>
    <scope>NUCLEOTIDE SEQUENCE [LARGE SCALE GENOMIC DNA]</scope>
    <source>
        <strain evidence="1 2">JCM 15572</strain>
    </source>
</reference>
<dbReference type="Proteomes" id="UP001501705">
    <property type="component" value="Unassembled WGS sequence"/>
</dbReference>
<name>A0ABN2E2D1_9ACTN</name>
<organism evidence="1 2">
    <name type="scientific">Kribbella hippodromi</name>
    <dbReference type="NCBI Taxonomy" id="434347"/>
    <lineage>
        <taxon>Bacteria</taxon>
        <taxon>Bacillati</taxon>
        <taxon>Actinomycetota</taxon>
        <taxon>Actinomycetes</taxon>
        <taxon>Propionibacteriales</taxon>
        <taxon>Kribbellaceae</taxon>
        <taxon>Kribbella</taxon>
    </lineage>
</organism>
<proteinExistence type="predicted"/>
<evidence type="ECO:0000313" key="1">
    <source>
        <dbReference type="EMBL" id="GAA1594150.1"/>
    </source>
</evidence>
<protein>
    <submittedName>
        <fullName evidence="1">Uncharacterized protein</fullName>
    </submittedName>
</protein>